<organism evidence="1 2">
    <name type="scientific">Hapsidospora chrysogenum (strain ATCC 11550 / CBS 779.69 / DSM 880 / IAM 14645 / JCM 23072 / IMI 49137)</name>
    <name type="common">Acremonium chrysogenum</name>
    <dbReference type="NCBI Taxonomy" id="857340"/>
    <lineage>
        <taxon>Eukaryota</taxon>
        <taxon>Fungi</taxon>
        <taxon>Dikarya</taxon>
        <taxon>Ascomycota</taxon>
        <taxon>Pezizomycotina</taxon>
        <taxon>Sordariomycetes</taxon>
        <taxon>Hypocreomycetidae</taxon>
        <taxon>Hypocreales</taxon>
        <taxon>Bionectriaceae</taxon>
        <taxon>Hapsidospora</taxon>
    </lineage>
</organism>
<proteinExistence type="predicted"/>
<dbReference type="EMBL" id="JPKY01000073">
    <property type="protein sequence ID" value="KFH43285.1"/>
    <property type="molecule type" value="Genomic_DNA"/>
</dbReference>
<dbReference type="HOGENOM" id="CLU_2209220_0_0_1"/>
<evidence type="ECO:0000313" key="1">
    <source>
        <dbReference type="EMBL" id="KFH43285.1"/>
    </source>
</evidence>
<name>A0A086T1Q3_HAPC1</name>
<comment type="caution">
    <text evidence="1">The sequence shown here is derived from an EMBL/GenBank/DDBJ whole genome shotgun (WGS) entry which is preliminary data.</text>
</comment>
<dbReference type="STRING" id="857340.A0A086T1Q3"/>
<sequence>MSSPAPKPLAPEYSSSILHVLEAYRGLKKRLSDTESQLAQETSCRQRQAESFEALASEWMAREAQYRAQIERMGSEVAHGGIHRTPQATPVRRLFGTAAKIQYDASN</sequence>
<gene>
    <name evidence="1" type="ORF">ACRE_059990</name>
</gene>
<accession>A0A086T1Q3</accession>
<protein>
    <submittedName>
        <fullName evidence="1">Uncharacterized protein</fullName>
    </submittedName>
</protein>
<keyword evidence="2" id="KW-1185">Reference proteome</keyword>
<evidence type="ECO:0000313" key="2">
    <source>
        <dbReference type="Proteomes" id="UP000029964"/>
    </source>
</evidence>
<dbReference type="AlphaFoldDB" id="A0A086T1Q3"/>
<reference evidence="2" key="1">
    <citation type="journal article" date="2014" name="Genome Announc.">
        <title>Genome sequence and annotation of Acremonium chrysogenum, producer of the beta-lactam antibiotic cephalosporin C.</title>
        <authorList>
            <person name="Terfehr D."/>
            <person name="Dahlmann T.A."/>
            <person name="Specht T."/>
            <person name="Zadra I."/>
            <person name="Kuernsteiner H."/>
            <person name="Kueck U."/>
        </authorList>
    </citation>
    <scope>NUCLEOTIDE SEQUENCE [LARGE SCALE GENOMIC DNA]</scope>
    <source>
        <strain evidence="2">ATCC 11550 / CBS 779.69 / DSM 880 / IAM 14645 / JCM 23072 / IMI 49137</strain>
    </source>
</reference>
<dbReference type="Proteomes" id="UP000029964">
    <property type="component" value="Unassembled WGS sequence"/>
</dbReference>
<dbReference type="OrthoDB" id="5430717at2759"/>